<name>A0A4V2QE10_9FLAO</name>
<dbReference type="GO" id="GO:0008236">
    <property type="term" value="F:serine-type peptidase activity"/>
    <property type="evidence" value="ECO:0007669"/>
    <property type="project" value="UniProtKB-KW"/>
</dbReference>
<dbReference type="InterPro" id="IPR004447">
    <property type="entry name" value="Peptidase_S41A"/>
</dbReference>
<dbReference type="InterPro" id="IPR001478">
    <property type="entry name" value="PDZ"/>
</dbReference>
<dbReference type="PANTHER" id="PTHR32060">
    <property type="entry name" value="TAIL-SPECIFIC PROTEASE"/>
    <property type="match status" value="1"/>
</dbReference>
<accession>A0A4V2QE10</accession>
<dbReference type="OrthoDB" id="9812068at2"/>
<dbReference type="GO" id="GO:0007165">
    <property type="term" value="P:signal transduction"/>
    <property type="evidence" value="ECO:0007669"/>
    <property type="project" value="TreeGrafter"/>
</dbReference>
<comment type="caution">
    <text evidence="8">The sequence shown here is derived from an EMBL/GenBank/DDBJ whole genome shotgun (WGS) entry which is preliminary data.</text>
</comment>
<dbReference type="InterPro" id="IPR040573">
    <property type="entry name" value="TSP_N"/>
</dbReference>
<dbReference type="CDD" id="cd06782">
    <property type="entry name" value="cpPDZ_CPP-like"/>
    <property type="match status" value="1"/>
</dbReference>
<dbReference type="SMART" id="SM00228">
    <property type="entry name" value="PDZ"/>
    <property type="match status" value="1"/>
</dbReference>
<dbReference type="Gene3D" id="3.90.226.10">
    <property type="entry name" value="2-enoyl-CoA Hydratase, Chain A, domain 1"/>
    <property type="match status" value="1"/>
</dbReference>
<dbReference type="AlphaFoldDB" id="A0A4V2QE10"/>
<evidence type="ECO:0000256" key="2">
    <source>
        <dbReference type="ARBA" id="ARBA00022670"/>
    </source>
</evidence>
<gene>
    <name evidence="8" type="ORF">EV196_10424</name>
</gene>
<dbReference type="Gene3D" id="3.30.750.44">
    <property type="match status" value="1"/>
</dbReference>
<dbReference type="SUPFAM" id="SSF52096">
    <property type="entry name" value="ClpP/crotonase"/>
    <property type="match status" value="1"/>
</dbReference>
<keyword evidence="9" id="KW-1185">Reference proteome</keyword>
<dbReference type="GO" id="GO:0004175">
    <property type="term" value="F:endopeptidase activity"/>
    <property type="evidence" value="ECO:0007669"/>
    <property type="project" value="TreeGrafter"/>
</dbReference>
<dbReference type="PROSITE" id="PS51257">
    <property type="entry name" value="PROKAR_LIPOPROTEIN"/>
    <property type="match status" value="1"/>
</dbReference>
<dbReference type="Gene3D" id="2.30.42.10">
    <property type="match status" value="1"/>
</dbReference>
<reference evidence="8 9" key="1">
    <citation type="submission" date="2019-03" db="EMBL/GenBank/DDBJ databases">
        <title>Genomic Encyclopedia of Type Strains, Phase IV (KMG-IV): sequencing the most valuable type-strain genomes for metagenomic binning, comparative biology and taxonomic classification.</title>
        <authorList>
            <person name="Goeker M."/>
        </authorList>
    </citation>
    <scope>NUCLEOTIDE SEQUENCE [LARGE SCALE GENOMIC DNA]</scope>
    <source>
        <strain evidence="8 9">DSM 18792</strain>
    </source>
</reference>
<dbReference type="InterPro" id="IPR005151">
    <property type="entry name" value="Tail-specific_protease"/>
</dbReference>
<evidence type="ECO:0000313" key="9">
    <source>
        <dbReference type="Proteomes" id="UP000295455"/>
    </source>
</evidence>
<dbReference type="InterPro" id="IPR029045">
    <property type="entry name" value="ClpP/crotonase-like_dom_sf"/>
</dbReference>
<comment type="similarity">
    <text evidence="1 5">Belongs to the peptidase S41A family.</text>
</comment>
<keyword evidence="2 5" id="KW-0645">Protease</keyword>
<evidence type="ECO:0000313" key="8">
    <source>
        <dbReference type="EMBL" id="TCL65997.1"/>
    </source>
</evidence>
<dbReference type="InterPro" id="IPR020992">
    <property type="entry name" value="Tail_Prtase_C"/>
</dbReference>
<evidence type="ECO:0000256" key="1">
    <source>
        <dbReference type="ARBA" id="ARBA00009179"/>
    </source>
</evidence>
<keyword evidence="3 5" id="KW-0378">Hydrolase</keyword>
<dbReference type="Pfam" id="PF11818">
    <property type="entry name" value="DUF3340"/>
    <property type="match status" value="1"/>
</dbReference>
<dbReference type="NCBIfam" id="TIGR00225">
    <property type="entry name" value="prc"/>
    <property type="match status" value="1"/>
</dbReference>
<dbReference type="SUPFAM" id="SSF50156">
    <property type="entry name" value="PDZ domain-like"/>
    <property type="match status" value="1"/>
</dbReference>
<evidence type="ECO:0000259" key="7">
    <source>
        <dbReference type="PROSITE" id="PS50106"/>
    </source>
</evidence>
<dbReference type="EMBL" id="SLUP01000004">
    <property type="protein sequence ID" value="TCL65997.1"/>
    <property type="molecule type" value="Genomic_DNA"/>
</dbReference>
<dbReference type="Pfam" id="PF00595">
    <property type="entry name" value="PDZ"/>
    <property type="match status" value="1"/>
</dbReference>
<evidence type="ECO:0000256" key="3">
    <source>
        <dbReference type="ARBA" id="ARBA00022801"/>
    </source>
</evidence>
<dbReference type="GO" id="GO:0030288">
    <property type="term" value="C:outer membrane-bounded periplasmic space"/>
    <property type="evidence" value="ECO:0007669"/>
    <property type="project" value="TreeGrafter"/>
</dbReference>
<dbReference type="Pfam" id="PF17804">
    <property type="entry name" value="TSP_NTD"/>
    <property type="match status" value="1"/>
</dbReference>
<organism evidence="8 9">
    <name type="scientific">Mariniflexile fucanivorans</name>
    <dbReference type="NCBI Taxonomy" id="264023"/>
    <lineage>
        <taxon>Bacteria</taxon>
        <taxon>Pseudomonadati</taxon>
        <taxon>Bacteroidota</taxon>
        <taxon>Flavobacteriia</taxon>
        <taxon>Flavobacteriales</taxon>
        <taxon>Flavobacteriaceae</taxon>
        <taxon>Mariniflexile</taxon>
    </lineage>
</organism>
<protein>
    <submittedName>
        <fullName evidence="8">Carboxyl-terminal processing protease</fullName>
    </submittedName>
</protein>
<proteinExistence type="inferred from homology"/>
<dbReference type="CDD" id="cd07560">
    <property type="entry name" value="Peptidase_S41_CPP"/>
    <property type="match status" value="1"/>
</dbReference>
<dbReference type="PROSITE" id="PS50106">
    <property type="entry name" value="PDZ"/>
    <property type="match status" value="1"/>
</dbReference>
<dbReference type="InterPro" id="IPR036034">
    <property type="entry name" value="PDZ_sf"/>
</dbReference>
<dbReference type="PANTHER" id="PTHR32060:SF22">
    <property type="entry name" value="CARBOXYL-TERMINAL-PROCESSING PEPTIDASE 3, CHLOROPLASTIC"/>
    <property type="match status" value="1"/>
</dbReference>
<dbReference type="SMART" id="SM00245">
    <property type="entry name" value="TSPc"/>
    <property type="match status" value="1"/>
</dbReference>
<dbReference type="Proteomes" id="UP000295455">
    <property type="component" value="Unassembled WGS sequence"/>
</dbReference>
<dbReference type="GO" id="GO:0006508">
    <property type="term" value="P:proteolysis"/>
    <property type="evidence" value="ECO:0007669"/>
    <property type="project" value="UniProtKB-KW"/>
</dbReference>
<keyword evidence="4 5" id="KW-0720">Serine protease</keyword>
<keyword evidence="6" id="KW-0732">Signal</keyword>
<sequence length="712" mass="81864">MKRNYKVLFLSLLLAFASCSFTTKKFSNPDKDKLLIQVITFVLEQGHFDPIVIDDTFSAELFKDYLEIIDPVKRYFYESDYKEFEKYKLTIDDQLKATDITFFNVVHERMLKRIEEAKEIYKEVLSQPFDYSLDESFNTDYENSGFVKNRKELKERWRQQLKFSTLSNYDDLLVQEELAKKNDPSYVMKTDAVIEKEARESTLKSINVYFNDNIDDLEREDWFAIYVNTIVEEFDPHTYYLAPKSKEDFDQRMSGKLEGIGARLQKRMDYIKIVELISGGPAWRSKELEVEDVILKVKQENEAFPVNIVGMRINDAIKYIKGPKGTKVTLTIKKVDGTIRDVVITRDVVELEETYAKSSVVKKDNITYGVIDLPSFYVDFQDYKNINAAKDVKLEIERLKADGIQGLILDLRNNGGGSLPAVVDLAGLFIKDGPIVQVRSTGEAKEVLRDKDKSISWDGPLVILVNEISASASEIMAAAMQDYKRAIIIGGKQTYGKGTVQNVINLNNMLRNNTSGDLGALALTTQKYYRINGGSVQLEGVKSDVNVPGRFSFIEVGEKDKENPLPWDEIDAADYTPWVNYYDYDATIKKSKERISQNQQLKLIEENAKWVKSKIDETFVPLNYKIYKAGLELNEEEAKRFDDLTNYNTNLTFDSTKYEKALFNNDTTDLKEKRERWHESLSHDIYIEEAINVLEDLKVVSPVKKVAATTKN</sequence>
<feature type="domain" description="PDZ" evidence="7">
    <location>
        <begin position="246"/>
        <end position="321"/>
    </location>
</feature>
<dbReference type="Pfam" id="PF03572">
    <property type="entry name" value="Peptidase_S41"/>
    <property type="match status" value="1"/>
</dbReference>
<evidence type="ECO:0000256" key="4">
    <source>
        <dbReference type="ARBA" id="ARBA00022825"/>
    </source>
</evidence>
<evidence type="ECO:0000256" key="6">
    <source>
        <dbReference type="SAM" id="SignalP"/>
    </source>
</evidence>
<feature type="chain" id="PRO_5020669150" evidence="6">
    <location>
        <begin position="23"/>
        <end position="712"/>
    </location>
</feature>
<dbReference type="RefSeq" id="WP_132217492.1">
    <property type="nucleotide sequence ID" value="NZ_OX156936.1"/>
</dbReference>
<evidence type="ECO:0000256" key="5">
    <source>
        <dbReference type="RuleBase" id="RU004404"/>
    </source>
</evidence>
<feature type="signal peptide" evidence="6">
    <location>
        <begin position="1"/>
        <end position="22"/>
    </location>
</feature>